<organism evidence="4">
    <name type="scientific">marine sediment metagenome</name>
    <dbReference type="NCBI Taxonomy" id="412755"/>
    <lineage>
        <taxon>unclassified sequences</taxon>
        <taxon>metagenomes</taxon>
        <taxon>ecological metagenomes</taxon>
    </lineage>
</organism>
<name>A0A0F9NPL8_9ZZZZ</name>
<dbReference type="GO" id="GO:0006614">
    <property type="term" value="P:SRP-dependent cotranslational protein targeting to membrane"/>
    <property type="evidence" value="ECO:0007669"/>
    <property type="project" value="InterPro"/>
</dbReference>
<reference evidence="4" key="1">
    <citation type="journal article" date="2015" name="Nature">
        <title>Complex archaea that bridge the gap between prokaryotes and eukaryotes.</title>
        <authorList>
            <person name="Spang A."/>
            <person name="Saw J.H."/>
            <person name="Jorgensen S.L."/>
            <person name="Zaremba-Niedzwiedzka K."/>
            <person name="Martijn J."/>
            <person name="Lind A.E."/>
            <person name="van Eijk R."/>
            <person name="Schleper C."/>
            <person name="Guy L."/>
            <person name="Ettema T.J."/>
        </authorList>
    </citation>
    <scope>NUCLEOTIDE SEQUENCE</scope>
</reference>
<keyword evidence="1" id="KW-0547">Nucleotide-binding</keyword>
<evidence type="ECO:0000256" key="2">
    <source>
        <dbReference type="ARBA" id="ARBA00023134"/>
    </source>
</evidence>
<accession>A0A0F9NPL8</accession>
<dbReference type="SUPFAM" id="SSF52540">
    <property type="entry name" value="P-loop containing nucleoside triphosphate hydrolases"/>
    <property type="match status" value="1"/>
</dbReference>
<feature type="domain" description="SRP54-type proteins GTP-binding" evidence="3">
    <location>
        <begin position="16"/>
        <end position="127"/>
    </location>
</feature>
<protein>
    <recommendedName>
        <fullName evidence="3">SRP54-type proteins GTP-binding domain-containing protein</fullName>
    </recommendedName>
</protein>
<feature type="non-terminal residue" evidence="4">
    <location>
        <position position="1"/>
    </location>
</feature>
<dbReference type="Pfam" id="PF00448">
    <property type="entry name" value="SRP54"/>
    <property type="match status" value="1"/>
</dbReference>
<dbReference type="SMART" id="SM00962">
    <property type="entry name" value="SRP54"/>
    <property type="match status" value="1"/>
</dbReference>
<evidence type="ECO:0000256" key="1">
    <source>
        <dbReference type="ARBA" id="ARBA00022741"/>
    </source>
</evidence>
<proteinExistence type="predicted"/>
<dbReference type="EMBL" id="LAZR01007745">
    <property type="protein sequence ID" value="KKM83227.1"/>
    <property type="molecule type" value="Genomic_DNA"/>
</dbReference>
<dbReference type="InterPro" id="IPR000897">
    <property type="entry name" value="SRP54_GTPase_dom"/>
</dbReference>
<comment type="caution">
    <text evidence="4">The sequence shown here is derived from an EMBL/GenBank/DDBJ whole genome shotgun (WGS) entry which is preliminary data.</text>
</comment>
<sequence>YWPESDRTLHEAPTAPTVILVAGINGSGKTTSVAKLAYLLQQQDKNILQRLQSYMRQMDTLAFLQPKIKSLVREISDNIENIENQDTVQQVVSTFLNTLKRMNAEDGIIEEWMRKLYSQAITVRVLADPIKPGRNLLQNAAFAEDRTDLFDPRNKPLTEEDQEYLETFVQQDIVMMSDWAFSGEEPLNLPFIGQKRLGIDKVTKWVQRHTQYPASDSLNTCSSASYEMASAGYF</sequence>
<dbReference type="InterPro" id="IPR027417">
    <property type="entry name" value="P-loop_NTPase"/>
</dbReference>
<evidence type="ECO:0000259" key="3">
    <source>
        <dbReference type="SMART" id="SM00962"/>
    </source>
</evidence>
<gene>
    <name evidence="4" type="ORF">LCGC14_1311520</name>
</gene>
<dbReference type="GO" id="GO:0005525">
    <property type="term" value="F:GTP binding"/>
    <property type="evidence" value="ECO:0007669"/>
    <property type="project" value="UniProtKB-KW"/>
</dbReference>
<keyword evidence="2" id="KW-0342">GTP-binding</keyword>
<dbReference type="AlphaFoldDB" id="A0A0F9NPL8"/>
<evidence type="ECO:0000313" key="4">
    <source>
        <dbReference type="EMBL" id="KKM83227.1"/>
    </source>
</evidence>
<dbReference type="Gene3D" id="3.40.50.300">
    <property type="entry name" value="P-loop containing nucleotide triphosphate hydrolases"/>
    <property type="match status" value="1"/>
</dbReference>